<dbReference type="Proteomes" id="UP000265520">
    <property type="component" value="Unassembled WGS sequence"/>
</dbReference>
<evidence type="ECO:0000313" key="1">
    <source>
        <dbReference type="EMBL" id="MCI94796.1"/>
    </source>
</evidence>
<accession>A0A392W309</accession>
<evidence type="ECO:0000313" key="2">
    <source>
        <dbReference type="Proteomes" id="UP000265520"/>
    </source>
</evidence>
<feature type="non-terminal residue" evidence="1">
    <location>
        <position position="1"/>
    </location>
</feature>
<keyword evidence="2" id="KW-1185">Reference proteome</keyword>
<reference evidence="1 2" key="1">
    <citation type="journal article" date="2018" name="Front. Plant Sci.">
        <title>Red Clover (Trifolium pratense) and Zigzag Clover (T. medium) - A Picture of Genomic Similarities and Differences.</title>
        <authorList>
            <person name="Dluhosova J."/>
            <person name="Istvanek J."/>
            <person name="Nedelnik J."/>
            <person name="Repkova J."/>
        </authorList>
    </citation>
    <scope>NUCLEOTIDE SEQUENCE [LARGE SCALE GENOMIC DNA]</scope>
    <source>
        <strain evidence="2">cv. 10/8</strain>
        <tissue evidence="1">Leaf</tissue>
    </source>
</reference>
<proteinExistence type="predicted"/>
<comment type="caution">
    <text evidence="1">The sequence shown here is derived from an EMBL/GenBank/DDBJ whole genome shotgun (WGS) entry which is preliminary data.</text>
</comment>
<sequence>SLESAGVHNVNRAARINEHSVNLEVGHVCTDEEGDVGVCRSSGEFL</sequence>
<name>A0A392W309_9FABA</name>
<dbReference type="EMBL" id="LXQA011366760">
    <property type="protein sequence ID" value="MCI94796.1"/>
    <property type="molecule type" value="Genomic_DNA"/>
</dbReference>
<organism evidence="1 2">
    <name type="scientific">Trifolium medium</name>
    <dbReference type="NCBI Taxonomy" id="97028"/>
    <lineage>
        <taxon>Eukaryota</taxon>
        <taxon>Viridiplantae</taxon>
        <taxon>Streptophyta</taxon>
        <taxon>Embryophyta</taxon>
        <taxon>Tracheophyta</taxon>
        <taxon>Spermatophyta</taxon>
        <taxon>Magnoliopsida</taxon>
        <taxon>eudicotyledons</taxon>
        <taxon>Gunneridae</taxon>
        <taxon>Pentapetalae</taxon>
        <taxon>rosids</taxon>
        <taxon>fabids</taxon>
        <taxon>Fabales</taxon>
        <taxon>Fabaceae</taxon>
        <taxon>Papilionoideae</taxon>
        <taxon>50 kb inversion clade</taxon>
        <taxon>NPAAA clade</taxon>
        <taxon>Hologalegina</taxon>
        <taxon>IRL clade</taxon>
        <taxon>Trifolieae</taxon>
        <taxon>Trifolium</taxon>
    </lineage>
</organism>
<dbReference type="AlphaFoldDB" id="A0A392W309"/>
<protein>
    <submittedName>
        <fullName evidence="1">Uncharacterized protein</fullName>
    </submittedName>
</protein>